<dbReference type="Proteomes" id="UP000433406">
    <property type="component" value="Unassembled WGS sequence"/>
</dbReference>
<sequence length="361" mass="39744">MLVASVPSGHVYVRHLAPEAGSGPRRLPDPKPLGQPADSQVWWPPAMLEPSWVRSHDFDLLHLHFGFDARSPEDLAALVRALRETGRPLVQTVHDLRNPHHEDRTLHDAQLDVLVPAATELVTLTEGAAAEIERRWGRTATVVPHPHVVDLRTMAVAQDVRARRRTDDLRVGLHVKSLRAGMAPMTILPTLVETVAALPGAVLQVDAHHDVMDEDGPRRDNRLATYLRGLEADGLVDLRVHDYFSDAELWAYLSSLDVSVLPYRFGTHSGWLEACRDLGTTVVAPTCGYYADQGPVLSYVHAEDTYDAATLAAAVRAAHAERPRLGASIDERRRQRAEVAAAHDRVYAAALEKVGRRCASA</sequence>
<dbReference type="AlphaFoldDB" id="A0A6I3JG45"/>
<gene>
    <name evidence="1" type="ORF">GGQ22_17750</name>
</gene>
<comment type="caution">
    <text evidence="1">The sequence shown here is derived from an EMBL/GenBank/DDBJ whole genome shotgun (WGS) entry which is preliminary data.</text>
</comment>
<keyword evidence="2" id="KW-1185">Reference proteome</keyword>
<reference evidence="1 2" key="1">
    <citation type="submission" date="2019-10" db="EMBL/GenBank/DDBJ databases">
        <title>Nocardioides novel species isolated from the excrement of Marmot.</title>
        <authorList>
            <person name="Zhang G."/>
        </authorList>
    </citation>
    <scope>NUCLEOTIDE SEQUENCE [LARGE SCALE GENOMIC DNA]</scope>
    <source>
        <strain evidence="2">zg-579</strain>
    </source>
</reference>
<dbReference type="Gene3D" id="3.40.50.2000">
    <property type="entry name" value="Glycogen Phosphorylase B"/>
    <property type="match status" value="2"/>
</dbReference>
<dbReference type="EMBL" id="WLCI01000019">
    <property type="protein sequence ID" value="MTB96923.1"/>
    <property type="molecule type" value="Genomic_DNA"/>
</dbReference>
<protein>
    <submittedName>
        <fullName evidence="1">Glycosyltransferase</fullName>
    </submittedName>
</protein>
<organism evidence="1 2">
    <name type="scientific">Nocardioides marmotae</name>
    <dbReference type="NCBI Taxonomy" id="2663857"/>
    <lineage>
        <taxon>Bacteria</taxon>
        <taxon>Bacillati</taxon>
        <taxon>Actinomycetota</taxon>
        <taxon>Actinomycetes</taxon>
        <taxon>Propionibacteriales</taxon>
        <taxon>Nocardioidaceae</taxon>
        <taxon>Nocardioides</taxon>
    </lineage>
</organism>
<name>A0A6I3JG45_9ACTN</name>
<dbReference type="GO" id="GO:0016740">
    <property type="term" value="F:transferase activity"/>
    <property type="evidence" value="ECO:0007669"/>
    <property type="project" value="UniProtKB-KW"/>
</dbReference>
<proteinExistence type="predicted"/>
<dbReference type="SUPFAM" id="SSF53756">
    <property type="entry name" value="UDP-Glycosyltransferase/glycogen phosphorylase"/>
    <property type="match status" value="1"/>
</dbReference>
<keyword evidence="1" id="KW-0808">Transferase</keyword>
<accession>A0A6I3JG45</accession>
<evidence type="ECO:0000313" key="1">
    <source>
        <dbReference type="EMBL" id="MTB96923.1"/>
    </source>
</evidence>
<evidence type="ECO:0000313" key="2">
    <source>
        <dbReference type="Proteomes" id="UP000433406"/>
    </source>
</evidence>